<dbReference type="EMBL" id="WUXD01000002">
    <property type="protein sequence ID" value="MBM4626685.1"/>
    <property type="molecule type" value="Genomic_DNA"/>
</dbReference>
<gene>
    <name evidence="2" type="ORF">GS453_07330</name>
    <name evidence="3" type="ORF">GS453_14675</name>
</gene>
<evidence type="ECO:0000313" key="4">
    <source>
        <dbReference type="Proteomes" id="UP000738270"/>
    </source>
</evidence>
<dbReference type="EMBL" id="WUXD01000023">
    <property type="protein sequence ID" value="MBM4628058.1"/>
    <property type="molecule type" value="Genomic_DNA"/>
</dbReference>
<dbReference type="AlphaFoldDB" id="A0AAP2ALL0"/>
<feature type="region of interest" description="Disordered" evidence="1">
    <location>
        <begin position="58"/>
        <end position="134"/>
    </location>
</feature>
<evidence type="ECO:0000313" key="3">
    <source>
        <dbReference type="EMBL" id="MBM4628058.1"/>
    </source>
</evidence>
<reference evidence="2" key="1">
    <citation type="submission" date="2019-11" db="EMBL/GenBank/DDBJ databases">
        <title>Spread of Macrolides and rifampicin resistant Rhodococcus equi in clinical isolates in the USA.</title>
        <authorList>
            <person name="Alvarez-Narvaez S."/>
            <person name="Huber L."/>
            <person name="Cohen N.D."/>
            <person name="Slovis N."/>
            <person name="Greiter M."/>
            <person name="Giguere S."/>
            <person name="Hart K."/>
        </authorList>
    </citation>
    <scope>NUCLEOTIDE SEQUENCE</scope>
    <source>
        <strain evidence="2">Lh_38</strain>
    </source>
</reference>
<dbReference type="Proteomes" id="UP000738270">
    <property type="component" value="Unassembled WGS sequence"/>
</dbReference>
<comment type="caution">
    <text evidence="2">The sequence shown here is derived from an EMBL/GenBank/DDBJ whole genome shotgun (WGS) entry which is preliminary data.</text>
</comment>
<organism evidence="2 4">
    <name type="scientific">Rhodococcus hoagii</name>
    <name type="common">Corynebacterium equii</name>
    <dbReference type="NCBI Taxonomy" id="43767"/>
    <lineage>
        <taxon>Bacteria</taxon>
        <taxon>Bacillati</taxon>
        <taxon>Actinomycetota</taxon>
        <taxon>Actinomycetes</taxon>
        <taxon>Mycobacteriales</taxon>
        <taxon>Nocardiaceae</taxon>
        <taxon>Prescottella</taxon>
    </lineage>
</organism>
<name>A0AAP2ALL0_RHOHA</name>
<feature type="compositionally biased region" description="Acidic residues" evidence="1">
    <location>
        <begin position="84"/>
        <end position="112"/>
    </location>
</feature>
<evidence type="ECO:0000313" key="2">
    <source>
        <dbReference type="EMBL" id="MBM4626685.1"/>
    </source>
</evidence>
<proteinExistence type="predicted"/>
<evidence type="ECO:0000256" key="1">
    <source>
        <dbReference type="SAM" id="MobiDB-lite"/>
    </source>
</evidence>
<protein>
    <submittedName>
        <fullName evidence="2">Uncharacterized protein</fullName>
    </submittedName>
</protein>
<accession>A0AAP2ALL0</accession>
<sequence length="134" mass="14061">MSQPLIEERRVRFSGLSSESFADLERGEKVTFTVVATCTATAEQDMKTEGERLTATMKVDKVSLGIDPKINDEPAPEPSLFDSEPADDPDEPEDDGEGQGDEADNAAADDEGASVSSIGTGFSGGPQFSAGDGE</sequence>